<proteinExistence type="predicted"/>
<accession>A0A453REF2</accession>
<sequence>MKDLLLEHQCCQHLIFIGLVVSKKLVFSVQLDYIGMISFMGFYHLCH</sequence>
<reference evidence="1" key="3">
    <citation type="journal article" date="2017" name="Nature">
        <title>Genome sequence of the progenitor of the wheat D genome Aegilops tauschii.</title>
        <authorList>
            <person name="Luo M.C."/>
            <person name="Gu Y.Q."/>
            <person name="Puiu D."/>
            <person name="Wang H."/>
            <person name="Twardziok S.O."/>
            <person name="Deal K.R."/>
            <person name="Huo N."/>
            <person name="Zhu T."/>
            <person name="Wang L."/>
            <person name="Wang Y."/>
            <person name="McGuire P.E."/>
            <person name="Liu S."/>
            <person name="Long H."/>
            <person name="Ramasamy R.K."/>
            <person name="Rodriguez J.C."/>
            <person name="Van S.L."/>
            <person name="Yuan L."/>
            <person name="Wang Z."/>
            <person name="Xia Z."/>
            <person name="Xiao L."/>
            <person name="Anderson O.D."/>
            <person name="Ouyang S."/>
            <person name="Liang Y."/>
            <person name="Zimin A.V."/>
            <person name="Pertea G."/>
            <person name="Qi P."/>
            <person name="Bennetzen J.L."/>
            <person name="Dai X."/>
            <person name="Dawson M.W."/>
            <person name="Muller H.G."/>
            <person name="Kugler K."/>
            <person name="Rivarola-Duarte L."/>
            <person name="Spannagl M."/>
            <person name="Mayer K.F.X."/>
            <person name="Lu F.H."/>
            <person name="Bevan M.W."/>
            <person name="Leroy P."/>
            <person name="Li P."/>
            <person name="You F.M."/>
            <person name="Sun Q."/>
            <person name="Liu Z."/>
            <person name="Lyons E."/>
            <person name="Wicker T."/>
            <person name="Salzberg S.L."/>
            <person name="Devos K.M."/>
            <person name="Dvorak J."/>
        </authorList>
    </citation>
    <scope>NUCLEOTIDE SEQUENCE [LARGE SCALE GENOMIC DNA]</scope>
    <source>
        <strain evidence="1">cv. AL8/78</strain>
    </source>
</reference>
<dbReference type="EnsemblPlants" id="AET7Gv20554300.8">
    <property type="protein sequence ID" value="AET7Gv20554300.8"/>
    <property type="gene ID" value="AET7Gv20554300"/>
</dbReference>
<keyword evidence="2" id="KW-1185">Reference proteome</keyword>
<dbReference type="Gramene" id="AET7Gv20554300.8">
    <property type="protein sequence ID" value="AET7Gv20554300.8"/>
    <property type="gene ID" value="AET7Gv20554300"/>
</dbReference>
<protein>
    <submittedName>
        <fullName evidence="1">Uncharacterized protein</fullName>
    </submittedName>
</protein>
<reference evidence="2" key="2">
    <citation type="journal article" date="2017" name="Nat. Plants">
        <title>The Aegilops tauschii genome reveals multiple impacts of transposons.</title>
        <authorList>
            <person name="Zhao G."/>
            <person name="Zou C."/>
            <person name="Li K."/>
            <person name="Wang K."/>
            <person name="Li T."/>
            <person name="Gao L."/>
            <person name="Zhang X."/>
            <person name="Wang H."/>
            <person name="Yang Z."/>
            <person name="Liu X."/>
            <person name="Jiang W."/>
            <person name="Mao L."/>
            <person name="Kong X."/>
            <person name="Jiao Y."/>
            <person name="Jia J."/>
        </authorList>
    </citation>
    <scope>NUCLEOTIDE SEQUENCE [LARGE SCALE GENOMIC DNA]</scope>
    <source>
        <strain evidence="2">cv. AL8/78</strain>
    </source>
</reference>
<name>A0A453REF2_AEGTS</name>
<evidence type="ECO:0000313" key="2">
    <source>
        <dbReference type="Proteomes" id="UP000015105"/>
    </source>
</evidence>
<organism evidence="1 2">
    <name type="scientific">Aegilops tauschii subsp. strangulata</name>
    <name type="common">Goatgrass</name>
    <dbReference type="NCBI Taxonomy" id="200361"/>
    <lineage>
        <taxon>Eukaryota</taxon>
        <taxon>Viridiplantae</taxon>
        <taxon>Streptophyta</taxon>
        <taxon>Embryophyta</taxon>
        <taxon>Tracheophyta</taxon>
        <taxon>Spermatophyta</taxon>
        <taxon>Magnoliopsida</taxon>
        <taxon>Liliopsida</taxon>
        <taxon>Poales</taxon>
        <taxon>Poaceae</taxon>
        <taxon>BOP clade</taxon>
        <taxon>Pooideae</taxon>
        <taxon>Triticodae</taxon>
        <taxon>Triticeae</taxon>
        <taxon>Triticinae</taxon>
        <taxon>Aegilops</taxon>
    </lineage>
</organism>
<dbReference type="AlphaFoldDB" id="A0A453REF2"/>
<reference evidence="2" key="1">
    <citation type="journal article" date="2014" name="Science">
        <title>Ancient hybridizations among the ancestral genomes of bread wheat.</title>
        <authorList>
            <consortium name="International Wheat Genome Sequencing Consortium,"/>
            <person name="Marcussen T."/>
            <person name="Sandve S.R."/>
            <person name="Heier L."/>
            <person name="Spannagl M."/>
            <person name="Pfeifer M."/>
            <person name="Jakobsen K.S."/>
            <person name="Wulff B.B."/>
            <person name="Steuernagel B."/>
            <person name="Mayer K.F."/>
            <person name="Olsen O.A."/>
        </authorList>
    </citation>
    <scope>NUCLEOTIDE SEQUENCE [LARGE SCALE GENOMIC DNA]</scope>
    <source>
        <strain evidence="2">cv. AL8/78</strain>
    </source>
</reference>
<evidence type="ECO:0000313" key="1">
    <source>
        <dbReference type="EnsemblPlants" id="AET7Gv20554300.8"/>
    </source>
</evidence>
<reference evidence="1" key="4">
    <citation type="submission" date="2019-03" db="UniProtKB">
        <authorList>
            <consortium name="EnsemblPlants"/>
        </authorList>
    </citation>
    <scope>IDENTIFICATION</scope>
</reference>
<dbReference type="Proteomes" id="UP000015105">
    <property type="component" value="Chromosome 7D"/>
</dbReference>
<reference evidence="1" key="5">
    <citation type="journal article" date="2021" name="G3 (Bethesda)">
        <title>Aegilops tauschii genome assembly Aet v5.0 features greater sequence contiguity and improved annotation.</title>
        <authorList>
            <person name="Wang L."/>
            <person name="Zhu T."/>
            <person name="Rodriguez J.C."/>
            <person name="Deal K.R."/>
            <person name="Dubcovsky J."/>
            <person name="McGuire P.E."/>
            <person name="Lux T."/>
            <person name="Spannagl M."/>
            <person name="Mayer K.F.X."/>
            <person name="Baldrich P."/>
            <person name="Meyers B.C."/>
            <person name="Huo N."/>
            <person name="Gu Y.Q."/>
            <person name="Zhou H."/>
            <person name="Devos K.M."/>
            <person name="Bennetzen J.L."/>
            <person name="Unver T."/>
            <person name="Budak H."/>
            <person name="Gulick P.J."/>
            <person name="Galiba G."/>
            <person name="Kalapos B."/>
            <person name="Nelson D.R."/>
            <person name="Li P."/>
            <person name="You F.M."/>
            <person name="Luo M.C."/>
            <person name="Dvorak J."/>
        </authorList>
    </citation>
    <scope>NUCLEOTIDE SEQUENCE [LARGE SCALE GENOMIC DNA]</scope>
    <source>
        <strain evidence="1">cv. AL8/78</strain>
    </source>
</reference>